<dbReference type="GO" id="GO:0015833">
    <property type="term" value="P:peptide transport"/>
    <property type="evidence" value="ECO:0007669"/>
    <property type="project" value="InterPro"/>
</dbReference>
<evidence type="ECO:0000256" key="3">
    <source>
        <dbReference type="ARBA" id="ARBA00022741"/>
    </source>
</evidence>
<dbReference type="InterPro" id="IPR017871">
    <property type="entry name" value="ABC_transporter-like_CS"/>
</dbReference>
<dbReference type="SMART" id="SM00382">
    <property type="entry name" value="AAA"/>
    <property type="match status" value="1"/>
</dbReference>
<dbReference type="eggNOG" id="COG4608">
    <property type="taxonomic scope" value="Bacteria"/>
</dbReference>
<evidence type="ECO:0000313" key="6">
    <source>
        <dbReference type="EMBL" id="EGV00075.1"/>
    </source>
</evidence>
<dbReference type="InterPro" id="IPR003593">
    <property type="entry name" value="AAA+_ATPase"/>
</dbReference>
<dbReference type="InterPro" id="IPR050319">
    <property type="entry name" value="ABC_transp_ATP-bind"/>
</dbReference>
<dbReference type="GO" id="GO:0005524">
    <property type="term" value="F:ATP binding"/>
    <property type="evidence" value="ECO:0007669"/>
    <property type="project" value="UniProtKB-KW"/>
</dbReference>
<organism evidence="6 7">
    <name type="scientific">Mycoplasmopsis columbina SF7</name>
    <dbReference type="NCBI Taxonomy" id="1037410"/>
    <lineage>
        <taxon>Bacteria</taxon>
        <taxon>Bacillati</taxon>
        <taxon>Mycoplasmatota</taxon>
        <taxon>Mycoplasmoidales</taxon>
        <taxon>Metamycoplasmataceae</taxon>
        <taxon>Mycoplasmopsis</taxon>
    </lineage>
</organism>
<dbReference type="GO" id="GO:0016887">
    <property type="term" value="F:ATP hydrolysis activity"/>
    <property type="evidence" value="ECO:0007669"/>
    <property type="project" value="InterPro"/>
</dbReference>
<sequence>MNNKSERKVILSIDNLKKYFVNQGFINKAVDGVSFDVHEGEIVGLIGESGSGKTTVGRTILRLYDEFNGFVRLDGKIISGKKISNSLKKFLHKNVQMIFQDPHASLNSQQNIFTILKEPLLVNGIIKERISDIFKDWLKVKKAFKYQFQIKAMELELANLVEINKLAEPLFTRWKNTFSNFKFQEDLDFDDNFNSFFSYLDEKQQVESVIINNMYSNTNKLIEYYYEIQKQYRSKKLPQVDLALEKAQTHLAHQEKLAKMSSSALKAQEDLSKTLKEYKTFLKEQKEFVKNARNVIHNFIIESKNEKSLINLSRLMTSDLNFYLYNYKNELLYQNRALVLKKIINDCQYLNYDEIRELINELDTYNKKFYEQFLDKVPYQKQLKKVLTEIIQKNFAFDHGKYANKSTKQEQKFAQKDEDFKEKIQVLEKIVKENTTPEITQEQLNLAKGQLEEAKSNYAQDRLNYLSSFKEKIIYLSEEIKAAKTKYEELVALQTFCNEEFAKVKEQYFKFIEESIKNNPNQDNKTIETVLKSYKSDLLTREDTLKSFHIERKYLKKDINNIYILLGVNQKWVDKNLVNNQQNTNSEAENYSNQKWQKVYNFFDSRYSIPFAKMKIANLLYKTTIYKALEDVGLLKQFAYRYPHEFSGGQLQRIVIARALITQPRVIVADEPIASLDISIQAQVVNLLKDLCVEKNIGLIFIAHDLSMIEYIADNVQIMHLGKIVEHGKTEKIYAQPYHPYTINLFKAIPKISNANEKFQNVSFDLDYLEEQQFPQIPHNYEVEEEHYVYGTKSQVNKWISNVNKNN</sequence>
<keyword evidence="7" id="KW-1185">Reference proteome</keyword>
<proteinExistence type="inferred from homology"/>
<dbReference type="Pfam" id="PF08352">
    <property type="entry name" value="oligo_HPY"/>
    <property type="match status" value="1"/>
</dbReference>
<feature type="domain" description="ABC transporter" evidence="5">
    <location>
        <begin position="11"/>
        <end position="746"/>
    </location>
</feature>
<dbReference type="PANTHER" id="PTHR43776">
    <property type="entry name" value="TRANSPORT ATP-BINDING PROTEIN"/>
    <property type="match status" value="1"/>
</dbReference>
<keyword evidence="4 6" id="KW-0067">ATP-binding</keyword>
<dbReference type="AlphaFoldDB" id="F9UK70"/>
<accession>F9UK70</accession>
<keyword evidence="3" id="KW-0547">Nucleotide-binding</keyword>
<evidence type="ECO:0000259" key="5">
    <source>
        <dbReference type="PROSITE" id="PS50893"/>
    </source>
</evidence>
<dbReference type="GO" id="GO:0055085">
    <property type="term" value="P:transmembrane transport"/>
    <property type="evidence" value="ECO:0007669"/>
    <property type="project" value="UniProtKB-ARBA"/>
</dbReference>
<protein>
    <submittedName>
        <fullName evidence="6">Putative oligopeptide transport ATP-binding protein</fullName>
    </submittedName>
</protein>
<dbReference type="Gene3D" id="3.40.50.300">
    <property type="entry name" value="P-loop containing nucleotide triphosphate hydrolases"/>
    <property type="match status" value="2"/>
</dbReference>
<gene>
    <name evidence="6" type="ORF">MCSF7_01406</name>
</gene>
<evidence type="ECO:0000313" key="7">
    <source>
        <dbReference type="Proteomes" id="UP000004978"/>
    </source>
</evidence>
<evidence type="ECO:0000256" key="2">
    <source>
        <dbReference type="ARBA" id="ARBA00022448"/>
    </source>
</evidence>
<dbReference type="SUPFAM" id="SSF52540">
    <property type="entry name" value="P-loop containing nucleoside triphosphate hydrolases"/>
    <property type="match status" value="2"/>
</dbReference>
<comment type="caution">
    <text evidence="6">The sequence shown here is derived from an EMBL/GenBank/DDBJ whole genome shotgun (WGS) entry which is preliminary data.</text>
</comment>
<comment type="similarity">
    <text evidence="1">Belongs to the ABC transporter superfamily.</text>
</comment>
<dbReference type="InterPro" id="IPR003439">
    <property type="entry name" value="ABC_transporter-like_ATP-bd"/>
</dbReference>
<dbReference type="EMBL" id="AFXA01000011">
    <property type="protein sequence ID" value="EGV00075.1"/>
    <property type="molecule type" value="Genomic_DNA"/>
</dbReference>
<evidence type="ECO:0000256" key="1">
    <source>
        <dbReference type="ARBA" id="ARBA00005417"/>
    </source>
</evidence>
<dbReference type="PROSITE" id="PS50893">
    <property type="entry name" value="ABC_TRANSPORTER_2"/>
    <property type="match status" value="1"/>
</dbReference>
<dbReference type="PANTHER" id="PTHR43776:SF7">
    <property type="entry name" value="D,D-DIPEPTIDE TRANSPORT ATP-BINDING PROTEIN DDPF-RELATED"/>
    <property type="match status" value="1"/>
</dbReference>
<name>F9UK70_9BACT</name>
<dbReference type="InterPro" id="IPR013563">
    <property type="entry name" value="Oligopep_ABC_C"/>
</dbReference>
<dbReference type="STRING" id="1037410.MCSF7_01406"/>
<evidence type="ECO:0000256" key="4">
    <source>
        <dbReference type="ARBA" id="ARBA00022840"/>
    </source>
</evidence>
<reference evidence="6 7" key="1">
    <citation type="journal article" date="2013" name="Genome Announc.">
        <title>Genome Sequence of Mycoplasma columbinum Strain SF7.</title>
        <authorList>
            <person name="Guo Z."/>
            <person name="Xu X."/>
            <person name="Zheng Q."/>
            <person name="Li T."/>
            <person name="Kuang S."/>
            <person name="Zhang Z."/>
            <person name="Chen Y."/>
            <person name="Lu X."/>
            <person name="Zhou R."/>
            <person name="Bi D."/>
            <person name="Jin H."/>
        </authorList>
    </citation>
    <scope>NUCLEOTIDE SEQUENCE [LARGE SCALE GENOMIC DNA]</scope>
    <source>
        <strain evidence="6 7">SF7</strain>
    </source>
</reference>
<dbReference type="Proteomes" id="UP000004978">
    <property type="component" value="Unassembled WGS sequence"/>
</dbReference>
<dbReference type="PROSITE" id="PS00211">
    <property type="entry name" value="ABC_TRANSPORTER_1"/>
    <property type="match status" value="1"/>
</dbReference>
<dbReference type="Pfam" id="PF00005">
    <property type="entry name" value="ABC_tran"/>
    <property type="match status" value="2"/>
</dbReference>
<keyword evidence="2" id="KW-0813">Transport</keyword>
<dbReference type="InterPro" id="IPR027417">
    <property type="entry name" value="P-loop_NTPase"/>
</dbReference>
<dbReference type="RefSeq" id="WP_006608688.1">
    <property type="nucleotide sequence ID" value="NZ_AFXA01000011.1"/>
</dbReference>